<dbReference type="Proteomes" id="UP001107558">
    <property type="component" value="Chromosome 2"/>
</dbReference>
<dbReference type="InterPro" id="IPR055071">
    <property type="entry name" value="RA_PHLPP-like"/>
</dbReference>
<feature type="region of interest" description="Disordered" evidence="2">
    <location>
        <begin position="190"/>
        <end position="217"/>
    </location>
</feature>
<name>A0A9J6C2X6_POLVA</name>
<keyword evidence="1" id="KW-0479">Metal-binding</keyword>
<evidence type="ECO:0000256" key="1">
    <source>
        <dbReference type="ARBA" id="ARBA00022723"/>
    </source>
</evidence>
<dbReference type="EMBL" id="JADBJN010000002">
    <property type="protein sequence ID" value="KAG5675862.1"/>
    <property type="molecule type" value="Genomic_DNA"/>
</dbReference>
<reference evidence="4" key="1">
    <citation type="submission" date="2021-03" db="EMBL/GenBank/DDBJ databases">
        <title>Chromosome level genome of the anhydrobiotic midge Polypedilum vanderplanki.</title>
        <authorList>
            <person name="Yoshida Y."/>
            <person name="Kikawada T."/>
            <person name="Gusev O."/>
        </authorList>
    </citation>
    <scope>NUCLEOTIDE SEQUENCE</scope>
    <source>
        <strain evidence="4">NIAS01</strain>
        <tissue evidence="4">Whole body or cell culture</tissue>
    </source>
</reference>
<dbReference type="Pfam" id="PF23010">
    <property type="entry name" value="RA_3"/>
    <property type="match status" value="1"/>
</dbReference>
<comment type="caution">
    <text evidence="4">The sequence shown here is derived from an EMBL/GenBank/DDBJ whole genome shotgun (WGS) entry which is preliminary data.</text>
</comment>
<evidence type="ECO:0000259" key="3">
    <source>
        <dbReference type="Pfam" id="PF23010"/>
    </source>
</evidence>
<evidence type="ECO:0000256" key="2">
    <source>
        <dbReference type="SAM" id="MobiDB-lite"/>
    </source>
</evidence>
<dbReference type="GO" id="GO:0046872">
    <property type="term" value="F:metal ion binding"/>
    <property type="evidence" value="ECO:0007669"/>
    <property type="project" value="UniProtKB-KW"/>
</dbReference>
<gene>
    <name evidence="4" type="ORF">PVAND_005730</name>
</gene>
<sequence length="524" mass="58391">MNSQQTKPQEMVKMSNGQFYDGTVRTVKQRAHKFNAIAISNINAANNNSNIPMPSKTIGGSNNASSMTKVNNKNSENARKNVLVNGNGHHRTSSSTTNIANTDSNNNHNIKINIVNKYTTNKNTTHVATKNINTEQEKNNGNQIDDVTSTIITKSDNSSNVIGTNNTSKILLNTNDVKIKINQLNQSNVASVSPTKPKAPAPPIPIQQQQQSSTASTWNSSGWIRVYCGPDRSEISIEDPNRMVMVYSNSTTSEVVKDMGLPSDYTLWCQIGQKSRRLEDYEQPFKVQEEFLMKLGYHDESRRSRLGIDLDLKYLIRFHIGPIDIPLCKGATKCGNIELLKGLVFPQWKRRTIAIIGTKLIVYPANQSLMPETYELSGSEIFEHGSVYNRLIIKIVPKISDSLNNTMENLTRNNKSTECLNINSSSSASSPNSSNLSSLGGVHHNSNLSVSSQSSEVVLFLGFEESWERDLWSNWLMEVSILKDENFPFVYMLILSNVSRFFCSNASGCNDTKNCIEILQFSIV</sequence>
<evidence type="ECO:0000313" key="4">
    <source>
        <dbReference type="EMBL" id="KAG5675862.1"/>
    </source>
</evidence>
<accession>A0A9J6C2X6</accession>
<feature type="domain" description="PHLPP-like RA" evidence="3">
    <location>
        <begin position="224"/>
        <end position="319"/>
    </location>
</feature>
<feature type="compositionally biased region" description="Low complexity" evidence="2">
    <location>
        <begin position="206"/>
        <end position="217"/>
    </location>
</feature>
<feature type="region of interest" description="Disordered" evidence="2">
    <location>
        <begin position="84"/>
        <end position="104"/>
    </location>
</feature>
<dbReference type="OrthoDB" id="8093042at2759"/>
<dbReference type="AlphaFoldDB" id="A0A9J6C2X6"/>
<keyword evidence="5" id="KW-1185">Reference proteome</keyword>
<organism evidence="4 5">
    <name type="scientific">Polypedilum vanderplanki</name>
    <name type="common">Sleeping chironomid midge</name>
    <dbReference type="NCBI Taxonomy" id="319348"/>
    <lineage>
        <taxon>Eukaryota</taxon>
        <taxon>Metazoa</taxon>
        <taxon>Ecdysozoa</taxon>
        <taxon>Arthropoda</taxon>
        <taxon>Hexapoda</taxon>
        <taxon>Insecta</taxon>
        <taxon>Pterygota</taxon>
        <taxon>Neoptera</taxon>
        <taxon>Endopterygota</taxon>
        <taxon>Diptera</taxon>
        <taxon>Nematocera</taxon>
        <taxon>Chironomoidea</taxon>
        <taxon>Chironomidae</taxon>
        <taxon>Chironominae</taxon>
        <taxon>Polypedilum</taxon>
        <taxon>Polypedilum</taxon>
    </lineage>
</organism>
<evidence type="ECO:0000313" key="5">
    <source>
        <dbReference type="Proteomes" id="UP001107558"/>
    </source>
</evidence>
<protein>
    <recommendedName>
        <fullName evidence="3">PHLPP-like RA domain-containing protein</fullName>
    </recommendedName>
</protein>
<proteinExistence type="predicted"/>